<proteinExistence type="predicted"/>
<sequence length="133" mass="14206">MMVQQARILLAENQPLVALDFEFALCDAGYEVLGPVGELTEGLRLAEKTRPDAAVLDVQLADGHVFPLARALMAAGVPIMFVTAHVAEERIWPATFRNCPRLGKPVDPQVFRRTAAAILAARDGGETAGVAVA</sequence>
<organism evidence="3 4">
    <name type="scientific">Afifella marina DSM 2698</name>
    <dbReference type="NCBI Taxonomy" id="1120955"/>
    <lineage>
        <taxon>Bacteria</taxon>
        <taxon>Pseudomonadati</taxon>
        <taxon>Pseudomonadota</taxon>
        <taxon>Alphaproteobacteria</taxon>
        <taxon>Hyphomicrobiales</taxon>
        <taxon>Afifellaceae</taxon>
        <taxon>Afifella</taxon>
    </lineage>
</organism>
<dbReference type="InterPro" id="IPR011006">
    <property type="entry name" value="CheY-like_superfamily"/>
</dbReference>
<dbReference type="OrthoDB" id="582170at2"/>
<dbReference type="PROSITE" id="PS50110">
    <property type="entry name" value="RESPONSE_REGULATORY"/>
    <property type="match status" value="1"/>
</dbReference>
<feature type="domain" description="Response regulatory" evidence="2">
    <location>
        <begin position="7"/>
        <end position="119"/>
    </location>
</feature>
<accession>A0A1G5N5N9</accession>
<evidence type="ECO:0000313" key="4">
    <source>
        <dbReference type="Proteomes" id="UP000199347"/>
    </source>
</evidence>
<dbReference type="SUPFAM" id="SSF52172">
    <property type="entry name" value="CheY-like"/>
    <property type="match status" value="1"/>
</dbReference>
<dbReference type="Gene3D" id="3.40.50.2300">
    <property type="match status" value="1"/>
</dbReference>
<evidence type="ECO:0000313" key="3">
    <source>
        <dbReference type="EMBL" id="SCZ32218.1"/>
    </source>
</evidence>
<evidence type="ECO:0000256" key="1">
    <source>
        <dbReference type="PROSITE-ProRule" id="PRU00169"/>
    </source>
</evidence>
<dbReference type="InterPro" id="IPR001789">
    <property type="entry name" value="Sig_transdc_resp-reg_receiver"/>
</dbReference>
<name>A0A1G5N5N9_AFIMA</name>
<dbReference type="RefSeq" id="WP_092811096.1">
    <property type="nucleotide sequence ID" value="NZ_NPBC01000005.1"/>
</dbReference>
<dbReference type="EMBL" id="FMVW01000002">
    <property type="protein sequence ID" value="SCZ32218.1"/>
    <property type="molecule type" value="Genomic_DNA"/>
</dbReference>
<dbReference type="STRING" id="1120955.SAMN03080610_01491"/>
<dbReference type="Proteomes" id="UP000199347">
    <property type="component" value="Unassembled WGS sequence"/>
</dbReference>
<keyword evidence="1" id="KW-0597">Phosphoprotein</keyword>
<keyword evidence="4" id="KW-1185">Reference proteome</keyword>
<dbReference type="GO" id="GO:0000160">
    <property type="term" value="P:phosphorelay signal transduction system"/>
    <property type="evidence" value="ECO:0007669"/>
    <property type="project" value="InterPro"/>
</dbReference>
<dbReference type="SMART" id="SM00448">
    <property type="entry name" value="REC"/>
    <property type="match status" value="1"/>
</dbReference>
<reference evidence="3 4" key="1">
    <citation type="submission" date="2016-10" db="EMBL/GenBank/DDBJ databases">
        <authorList>
            <person name="de Groot N.N."/>
        </authorList>
    </citation>
    <scope>NUCLEOTIDE SEQUENCE [LARGE SCALE GENOMIC DNA]</scope>
    <source>
        <strain evidence="3 4">DSM 2698</strain>
    </source>
</reference>
<evidence type="ECO:0000259" key="2">
    <source>
        <dbReference type="PROSITE" id="PS50110"/>
    </source>
</evidence>
<protein>
    <submittedName>
        <fullName evidence="3">CheY chemotaxis protein or a CheY-like REC (Receiver) domain</fullName>
    </submittedName>
</protein>
<gene>
    <name evidence="3" type="ORF">SAMN03080610_01491</name>
</gene>
<dbReference type="AlphaFoldDB" id="A0A1G5N5N9"/>
<feature type="modified residue" description="4-aspartylphosphate" evidence="1">
    <location>
        <position position="57"/>
    </location>
</feature>